<dbReference type="EMBL" id="QXJM01000029">
    <property type="protein sequence ID" value="RIE04008.1"/>
    <property type="molecule type" value="Genomic_DNA"/>
</dbReference>
<protein>
    <submittedName>
        <fullName evidence="2">DinB family protein</fullName>
    </submittedName>
</protein>
<organism evidence="2 3">
    <name type="scientific">Cohnella faecalis</name>
    <dbReference type="NCBI Taxonomy" id="2315694"/>
    <lineage>
        <taxon>Bacteria</taxon>
        <taxon>Bacillati</taxon>
        <taxon>Bacillota</taxon>
        <taxon>Bacilli</taxon>
        <taxon>Bacillales</taxon>
        <taxon>Paenibacillaceae</taxon>
        <taxon>Cohnella</taxon>
    </lineage>
</organism>
<sequence length="166" mass="18654">MSQSEIPVDIEAYLHTHEQLLDAIRGLNDEQLKWKAAPDKWSITEVLAHLADHNIVVSFRIREILSGSDVRLPAFRQDPWVEGQKANEGTAAEFLASFHALLVFNSLLFRRLGKENWKKTGVNFKDETVNLPIIIRAFIAHVQTHLSQIARIKQGSGESLGSSCSI</sequence>
<name>A0A398CTB5_9BACL</name>
<evidence type="ECO:0000313" key="3">
    <source>
        <dbReference type="Proteomes" id="UP000266340"/>
    </source>
</evidence>
<gene>
    <name evidence="2" type="ORF">D3H35_08620</name>
</gene>
<dbReference type="InterPro" id="IPR034660">
    <property type="entry name" value="DinB/YfiT-like"/>
</dbReference>
<dbReference type="AlphaFoldDB" id="A0A398CTB5"/>
<dbReference type="Gene3D" id="1.20.120.450">
    <property type="entry name" value="dinb family like domain"/>
    <property type="match status" value="1"/>
</dbReference>
<feature type="domain" description="DinB-like" evidence="1">
    <location>
        <begin position="15"/>
        <end position="149"/>
    </location>
</feature>
<dbReference type="OrthoDB" id="2853529at2"/>
<keyword evidence="3" id="KW-1185">Reference proteome</keyword>
<dbReference type="SUPFAM" id="SSF109854">
    <property type="entry name" value="DinB/YfiT-like putative metalloenzymes"/>
    <property type="match status" value="1"/>
</dbReference>
<dbReference type="Proteomes" id="UP000266340">
    <property type="component" value="Unassembled WGS sequence"/>
</dbReference>
<accession>A0A398CTB5</accession>
<evidence type="ECO:0000259" key="1">
    <source>
        <dbReference type="Pfam" id="PF12867"/>
    </source>
</evidence>
<evidence type="ECO:0000313" key="2">
    <source>
        <dbReference type="EMBL" id="RIE04008.1"/>
    </source>
</evidence>
<dbReference type="InterPro" id="IPR024775">
    <property type="entry name" value="DinB-like"/>
</dbReference>
<dbReference type="Pfam" id="PF12867">
    <property type="entry name" value="DinB_2"/>
    <property type="match status" value="1"/>
</dbReference>
<proteinExistence type="predicted"/>
<dbReference type="RefSeq" id="WP_119148684.1">
    <property type="nucleotide sequence ID" value="NZ_JBHSOV010000038.1"/>
</dbReference>
<reference evidence="2 3" key="1">
    <citation type="submission" date="2018-09" db="EMBL/GenBank/DDBJ databases">
        <title>Cohnella cavernae sp. nov., isolated from a karst cave.</title>
        <authorList>
            <person name="Zhu H."/>
        </authorList>
    </citation>
    <scope>NUCLEOTIDE SEQUENCE [LARGE SCALE GENOMIC DNA]</scope>
    <source>
        <strain evidence="2 3">K2E09-144</strain>
    </source>
</reference>
<comment type="caution">
    <text evidence="2">The sequence shown here is derived from an EMBL/GenBank/DDBJ whole genome shotgun (WGS) entry which is preliminary data.</text>
</comment>